<comment type="similarity">
    <text evidence="2">Belongs to the glycosyl hydrolase 76 family.</text>
</comment>
<dbReference type="RefSeq" id="XP_035342060.1">
    <property type="nucleotide sequence ID" value="XM_035486167.1"/>
</dbReference>
<dbReference type="Proteomes" id="UP000509510">
    <property type="component" value="Chromosome II"/>
</dbReference>
<evidence type="ECO:0000256" key="1">
    <source>
        <dbReference type="ARBA" id="ARBA00001452"/>
    </source>
</evidence>
<evidence type="ECO:0000256" key="4">
    <source>
        <dbReference type="ARBA" id="ARBA00022729"/>
    </source>
</evidence>
<keyword evidence="5" id="KW-0378">Hydrolase</keyword>
<dbReference type="GeneID" id="55990487"/>
<organism evidence="9 10">
    <name type="scientific">Talaromyces rugulosus</name>
    <name type="common">Penicillium rugulosum</name>
    <dbReference type="NCBI Taxonomy" id="121627"/>
    <lineage>
        <taxon>Eukaryota</taxon>
        <taxon>Fungi</taxon>
        <taxon>Dikarya</taxon>
        <taxon>Ascomycota</taxon>
        <taxon>Pezizomycotina</taxon>
        <taxon>Eurotiomycetes</taxon>
        <taxon>Eurotiomycetidae</taxon>
        <taxon>Eurotiales</taxon>
        <taxon>Trichocomaceae</taxon>
        <taxon>Talaromyces</taxon>
        <taxon>Talaromyces sect. Islandici</taxon>
    </lineage>
</organism>
<dbReference type="GO" id="GO:0008496">
    <property type="term" value="F:mannan endo-1,6-alpha-mannosidase activity"/>
    <property type="evidence" value="ECO:0007669"/>
    <property type="project" value="UniProtKB-EC"/>
</dbReference>
<evidence type="ECO:0000256" key="7">
    <source>
        <dbReference type="ARBA" id="ARBA00023295"/>
    </source>
</evidence>
<comment type="catalytic activity">
    <reaction evidence="1">
        <text>Random hydrolysis of (1-&gt;6)-alpha-D-mannosidic linkages in unbranched (1-&gt;6)-mannans.</text>
        <dbReference type="EC" id="3.2.1.101"/>
    </reaction>
</comment>
<gene>
    <name evidence="9" type="ORF">TRUGW13939_02981</name>
</gene>
<proteinExistence type="inferred from homology"/>
<keyword evidence="7" id="KW-0326">Glycosidase</keyword>
<dbReference type="Pfam" id="PF03663">
    <property type="entry name" value="Glyco_hydro_76"/>
    <property type="match status" value="1"/>
</dbReference>
<dbReference type="PANTHER" id="PTHR12145">
    <property type="entry name" value="MANNAN ENDO-1,6-ALPHA-MANNOSIDASE DCW1"/>
    <property type="match status" value="1"/>
</dbReference>
<evidence type="ECO:0000256" key="3">
    <source>
        <dbReference type="ARBA" id="ARBA00012350"/>
    </source>
</evidence>
<evidence type="ECO:0000313" key="9">
    <source>
        <dbReference type="EMBL" id="QKX55882.1"/>
    </source>
</evidence>
<dbReference type="InterPro" id="IPR008928">
    <property type="entry name" value="6-hairpin_glycosidase_sf"/>
</dbReference>
<dbReference type="AlphaFoldDB" id="A0A7H8QPQ2"/>
<evidence type="ECO:0000256" key="8">
    <source>
        <dbReference type="SAM" id="MobiDB-lite"/>
    </source>
</evidence>
<reference evidence="10" key="1">
    <citation type="submission" date="2020-06" db="EMBL/GenBank/DDBJ databases">
        <title>A chromosome-scale genome assembly of Talaromyces rugulosus W13939.</title>
        <authorList>
            <person name="Wang B."/>
            <person name="Guo L."/>
            <person name="Ye K."/>
            <person name="Wang L."/>
        </authorList>
    </citation>
    <scope>NUCLEOTIDE SEQUENCE [LARGE SCALE GENOMIC DNA]</scope>
    <source>
        <strain evidence="10">W13939</strain>
    </source>
</reference>
<dbReference type="EMBL" id="CP055899">
    <property type="protein sequence ID" value="QKX55882.1"/>
    <property type="molecule type" value="Genomic_DNA"/>
</dbReference>
<dbReference type="Gene3D" id="1.50.10.20">
    <property type="match status" value="1"/>
</dbReference>
<dbReference type="KEGG" id="trg:TRUGW13939_02981"/>
<keyword evidence="10" id="KW-1185">Reference proteome</keyword>
<feature type="compositionally biased region" description="Low complexity" evidence="8">
    <location>
        <begin position="327"/>
        <end position="354"/>
    </location>
</feature>
<evidence type="ECO:0000256" key="5">
    <source>
        <dbReference type="ARBA" id="ARBA00022801"/>
    </source>
</evidence>
<keyword evidence="6" id="KW-0325">Glycoprotein</keyword>
<dbReference type="InterPro" id="IPR005198">
    <property type="entry name" value="Glyco_hydro_76"/>
</dbReference>
<accession>A0A7H8QPQ2</accession>
<keyword evidence="4" id="KW-0732">Signal</keyword>
<protein>
    <recommendedName>
        <fullName evidence="3">mannan endo-1,6-alpha-mannosidase</fullName>
        <ecNumber evidence="3">3.2.1.101</ecNumber>
    </recommendedName>
</protein>
<dbReference type="EC" id="3.2.1.101" evidence="3"/>
<name>A0A7H8QPQ2_TALRU</name>
<dbReference type="GO" id="GO:0009272">
    <property type="term" value="P:fungal-type cell wall biogenesis"/>
    <property type="evidence" value="ECO:0007669"/>
    <property type="project" value="TreeGrafter"/>
</dbReference>
<dbReference type="GO" id="GO:0016052">
    <property type="term" value="P:carbohydrate catabolic process"/>
    <property type="evidence" value="ECO:0007669"/>
    <property type="project" value="InterPro"/>
</dbReference>
<dbReference type="OrthoDB" id="4312517at2759"/>
<dbReference type="InterPro" id="IPR014480">
    <property type="entry name" value="Mannan-1_6-alpha_mannosidase"/>
</dbReference>
<dbReference type="PANTHER" id="PTHR12145:SF41">
    <property type="entry name" value="MANNAN ENDO-1,6-ALPHA-MANNOSIDASE"/>
    <property type="match status" value="1"/>
</dbReference>
<dbReference type="SUPFAM" id="SSF48208">
    <property type="entry name" value="Six-hairpin glycosidases"/>
    <property type="match status" value="1"/>
</dbReference>
<evidence type="ECO:0000313" key="10">
    <source>
        <dbReference type="Proteomes" id="UP000509510"/>
    </source>
</evidence>
<sequence>MVAGSLMYNALIDYWTLTGDDQYNSIIKQGMLSQIGSDGDFMPANQTSYETSSEQASWALAAMNAAEAGFLTDDGSNSSWVMLAEKVFSEQAARWDTKACNGGLKDGIFPFQTSYRTKGAFSNGLFMQLAARLAVYTGNSSYNEWPEKVWKWSESTGLVDSNYSIYNMLDTESGCDINDPTMWTAEFGAYLSTAAIQYNPTSGSSIWKSRLDGVLSRATEVFFNIDPDVMVGTGCEFVQSCNEEIGIYRSVLARALGDIATFAPYLKASVTPKIQNAKDTFCNFSWMSSRNTAFTGLGQQISALQIVLANLDRPQLATANQTGSGDGSESTGSSSTSTSAPSSTQSTATPTASGDTGAGNRLVGSVCGVFAGVVAALFLPL</sequence>
<evidence type="ECO:0000256" key="6">
    <source>
        <dbReference type="ARBA" id="ARBA00023180"/>
    </source>
</evidence>
<evidence type="ECO:0000256" key="2">
    <source>
        <dbReference type="ARBA" id="ARBA00009699"/>
    </source>
</evidence>
<feature type="region of interest" description="Disordered" evidence="8">
    <location>
        <begin position="318"/>
        <end position="355"/>
    </location>
</feature>